<dbReference type="InterPro" id="IPR000157">
    <property type="entry name" value="TIR_dom"/>
</dbReference>
<dbReference type="InterPro" id="IPR035897">
    <property type="entry name" value="Toll_tir_struct_dom_sf"/>
</dbReference>
<gene>
    <name evidence="2" type="ORF">FTV88_0131</name>
</gene>
<proteinExistence type="predicted"/>
<name>A0A5Q2N1S6_9FIRM</name>
<dbReference type="Gene3D" id="1.10.340.20">
    <property type="entry name" value="Apc36109-like domain"/>
    <property type="match status" value="1"/>
</dbReference>
<dbReference type="GO" id="GO:0007165">
    <property type="term" value="P:signal transduction"/>
    <property type="evidence" value="ECO:0007669"/>
    <property type="project" value="InterPro"/>
</dbReference>
<dbReference type="Pfam" id="PF13676">
    <property type="entry name" value="TIR_2"/>
    <property type="match status" value="1"/>
</dbReference>
<dbReference type="KEGG" id="hcv:FTV88_0131"/>
<keyword evidence="3" id="KW-1185">Reference proteome</keyword>
<evidence type="ECO:0000313" key="2">
    <source>
        <dbReference type="EMBL" id="QGG46310.1"/>
    </source>
</evidence>
<dbReference type="EMBL" id="CP045875">
    <property type="protein sequence ID" value="QGG46310.1"/>
    <property type="molecule type" value="Genomic_DNA"/>
</dbReference>
<dbReference type="InterPro" id="IPR023162">
    <property type="entry name" value="Apc36109-like_dom_sf"/>
</dbReference>
<dbReference type="Gene3D" id="3.40.50.10140">
    <property type="entry name" value="Toll/interleukin-1 receptor homology (TIR) domain"/>
    <property type="match status" value="1"/>
</dbReference>
<dbReference type="SUPFAM" id="SSF52200">
    <property type="entry name" value="Toll/Interleukin receptor TIR domain"/>
    <property type="match status" value="1"/>
</dbReference>
<protein>
    <submittedName>
        <fullName evidence="2">TIR domain-containing protein</fullName>
    </submittedName>
</protein>
<dbReference type="AlphaFoldDB" id="A0A5Q2N1S6"/>
<accession>A0A5Q2N1S6</accession>
<organism evidence="2 3">
    <name type="scientific">Heliorestis convoluta</name>
    <dbReference type="NCBI Taxonomy" id="356322"/>
    <lineage>
        <taxon>Bacteria</taxon>
        <taxon>Bacillati</taxon>
        <taxon>Bacillota</taxon>
        <taxon>Clostridia</taxon>
        <taxon>Eubacteriales</taxon>
        <taxon>Heliobacteriaceae</taxon>
        <taxon>Heliorestis</taxon>
    </lineage>
</organism>
<evidence type="ECO:0000313" key="3">
    <source>
        <dbReference type="Proteomes" id="UP000366051"/>
    </source>
</evidence>
<sequence length="243" mass="28396">MIKEYDIAFSFAGEDRDFVRPIAIELTRHGVKVFYDELEQVNLWGKNLYQHLSQIYSFKADYCAIFISKFYVEKSWAKHELRSAQERAFAQDAEYILPIRLDNTKVPGISETTGYIDARKFSTKGLIDMFLKKLNYPSTAHKKAKKEKNNSDPELLFLQIRSIINSLDPIDLFPEAPSDEYDPEIRDIITILPEIKSISELTIKIHSIFVKWFDKKIVGSISDYEKVAYEIWCLTHEKMESVY</sequence>
<reference evidence="3" key="1">
    <citation type="submission" date="2019-11" db="EMBL/GenBank/DDBJ databases">
        <title>Genome sequence of Heliorestis convoluta strain HH, an alkaliphilic and minimalistic phototrophic bacterium from a soda lake in Egypt.</title>
        <authorList>
            <person name="Dewey E.D."/>
            <person name="Stokes L.M."/>
            <person name="Burchell B.M."/>
            <person name="Shaffer K.N."/>
            <person name="Huntington A.M."/>
            <person name="Baker J.M."/>
            <person name="Nadendla S."/>
            <person name="Giglio M.G."/>
            <person name="Touchman J.W."/>
            <person name="Blankenship R.E."/>
            <person name="Madigan M.T."/>
            <person name="Sattley W.M."/>
        </authorList>
    </citation>
    <scope>NUCLEOTIDE SEQUENCE [LARGE SCALE GENOMIC DNA]</scope>
    <source>
        <strain evidence="3">HH</strain>
    </source>
</reference>
<dbReference type="RefSeq" id="WP_162007825.1">
    <property type="nucleotide sequence ID" value="NZ_CP045875.1"/>
</dbReference>
<feature type="domain" description="TIR" evidence="1">
    <location>
        <begin position="4"/>
        <end position="142"/>
    </location>
</feature>
<dbReference type="SMART" id="SM00255">
    <property type="entry name" value="TIR"/>
    <property type="match status" value="1"/>
</dbReference>
<dbReference type="Proteomes" id="UP000366051">
    <property type="component" value="Chromosome"/>
</dbReference>
<evidence type="ECO:0000259" key="1">
    <source>
        <dbReference type="SMART" id="SM00255"/>
    </source>
</evidence>
<dbReference type="SUPFAM" id="SSF116922">
    <property type="entry name" value="YugE-like"/>
    <property type="match status" value="1"/>
</dbReference>